<dbReference type="SUPFAM" id="SSF88946">
    <property type="entry name" value="Sigma2 domain of RNA polymerase sigma factors"/>
    <property type="match status" value="1"/>
</dbReference>
<evidence type="ECO:0000259" key="7">
    <source>
        <dbReference type="PROSITE" id="PS00622"/>
    </source>
</evidence>
<evidence type="ECO:0000256" key="3">
    <source>
        <dbReference type="ARBA" id="ARBA00023082"/>
    </source>
</evidence>
<dbReference type="NCBIfam" id="TIGR02937">
    <property type="entry name" value="sigma70-ECF"/>
    <property type="match status" value="1"/>
</dbReference>
<dbReference type="RefSeq" id="WP_377335817.1">
    <property type="nucleotide sequence ID" value="NZ_JBHLUE010000002.1"/>
</dbReference>
<sequence>MSGVGGAAARIPGPVDGTTAREAEAACRKAEHDREFEAFTEGTYHIVERILRAACPDQAMVEDALNEAYLHGRVRWPKIRGYDAPIGWIITTARNKLRKERQRRQREAAVAPEDLPPATHSDIADAWEARATLEAWLHQLPSRHAEVFQLSRAGFTNQEIARLLSLADNSVRSYKMAAKRRLRELAEEAGYTDSEVRRQQGGTRGSR</sequence>
<proteinExistence type="inferred from homology"/>
<dbReference type="PANTHER" id="PTHR43133:SF8">
    <property type="entry name" value="RNA POLYMERASE SIGMA FACTOR HI_1459-RELATED"/>
    <property type="match status" value="1"/>
</dbReference>
<evidence type="ECO:0000256" key="6">
    <source>
        <dbReference type="SAM" id="MobiDB-lite"/>
    </source>
</evidence>
<name>A0ABV6NRH8_9ACTN</name>
<dbReference type="InterPro" id="IPR013324">
    <property type="entry name" value="RNA_pol_sigma_r3/r4-like"/>
</dbReference>
<protein>
    <submittedName>
        <fullName evidence="8">RNA polymerase sigma factor</fullName>
    </submittedName>
</protein>
<dbReference type="Pfam" id="PF08281">
    <property type="entry name" value="Sigma70_r4_2"/>
    <property type="match status" value="1"/>
</dbReference>
<evidence type="ECO:0000256" key="1">
    <source>
        <dbReference type="ARBA" id="ARBA00010641"/>
    </source>
</evidence>
<feature type="region of interest" description="Disordered" evidence="6">
    <location>
        <begin position="1"/>
        <end position="24"/>
    </location>
</feature>
<accession>A0ABV6NRH8</accession>
<dbReference type="SMART" id="SM00421">
    <property type="entry name" value="HTH_LUXR"/>
    <property type="match status" value="1"/>
</dbReference>
<dbReference type="InterPro" id="IPR013325">
    <property type="entry name" value="RNA_pol_sigma_r2"/>
</dbReference>
<dbReference type="PANTHER" id="PTHR43133">
    <property type="entry name" value="RNA POLYMERASE ECF-TYPE SIGMA FACTO"/>
    <property type="match status" value="1"/>
</dbReference>
<dbReference type="EMBL" id="JBHLUE010000002">
    <property type="protein sequence ID" value="MFC0563375.1"/>
    <property type="molecule type" value="Genomic_DNA"/>
</dbReference>
<feature type="region of interest" description="Disordered" evidence="6">
    <location>
        <begin position="188"/>
        <end position="207"/>
    </location>
</feature>
<evidence type="ECO:0000313" key="8">
    <source>
        <dbReference type="EMBL" id="MFC0563375.1"/>
    </source>
</evidence>
<gene>
    <name evidence="8" type="ORF">ACFFHU_04240</name>
</gene>
<keyword evidence="9" id="KW-1185">Reference proteome</keyword>
<keyword evidence="5" id="KW-0804">Transcription</keyword>
<dbReference type="Proteomes" id="UP001589894">
    <property type="component" value="Unassembled WGS sequence"/>
</dbReference>
<dbReference type="SUPFAM" id="SSF88659">
    <property type="entry name" value="Sigma3 and sigma4 domains of RNA polymerase sigma factors"/>
    <property type="match status" value="1"/>
</dbReference>
<comment type="similarity">
    <text evidence="1">Belongs to the sigma-70 factor family. ECF subfamily.</text>
</comment>
<keyword evidence="3" id="KW-0731">Sigma factor</keyword>
<organism evidence="8 9">
    <name type="scientific">Plantactinospora siamensis</name>
    <dbReference type="NCBI Taxonomy" id="555372"/>
    <lineage>
        <taxon>Bacteria</taxon>
        <taxon>Bacillati</taxon>
        <taxon>Actinomycetota</taxon>
        <taxon>Actinomycetes</taxon>
        <taxon>Micromonosporales</taxon>
        <taxon>Micromonosporaceae</taxon>
        <taxon>Plantactinospora</taxon>
    </lineage>
</organism>
<reference evidence="8 9" key="1">
    <citation type="submission" date="2024-09" db="EMBL/GenBank/DDBJ databases">
        <authorList>
            <person name="Sun Q."/>
            <person name="Mori K."/>
        </authorList>
    </citation>
    <scope>NUCLEOTIDE SEQUENCE [LARGE SCALE GENOMIC DNA]</scope>
    <source>
        <strain evidence="8 9">TBRC 2205</strain>
    </source>
</reference>
<evidence type="ECO:0000256" key="4">
    <source>
        <dbReference type="ARBA" id="ARBA00023125"/>
    </source>
</evidence>
<evidence type="ECO:0000256" key="5">
    <source>
        <dbReference type="ARBA" id="ARBA00023163"/>
    </source>
</evidence>
<evidence type="ECO:0000313" key="9">
    <source>
        <dbReference type="Proteomes" id="UP001589894"/>
    </source>
</evidence>
<keyword evidence="2" id="KW-0805">Transcription regulation</keyword>
<dbReference type="InterPro" id="IPR000792">
    <property type="entry name" value="Tscrpt_reg_LuxR_C"/>
</dbReference>
<dbReference type="InterPro" id="IPR014284">
    <property type="entry name" value="RNA_pol_sigma-70_dom"/>
</dbReference>
<dbReference type="Gene3D" id="1.10.10.10">
    <property type="entry name" value="Winged helix-like DNA-binding domain superfamily/Winged helix DNA-binding domain"/>
    <property type="match status" value="1"/>
</dbReference>
<dbReference type="InterPro" id="IPR039425">
    <property type="entry name" value="RNA_pol_sigma-70-like"/>
</dbReference>
<comment type="caution">
    <text evidence="8">The sequence shown here is derived from an EMBL/GenBank/DDBJ whole genome shotgun (WGS) entry which is preliminary data.</text>
</comment>
<dbReference type="Gene3D" id="1.10.1740.10">
    <property type="match status" value="1"/>
</dbReference>
<feature type="domain" description="HTH luxR-type" evidence="7">
    <location>
        <begin position="154"/>
        <end position="181"/>
    </location>
</feature>
<dbReference type="InterPro" id="IPR036388">
    <property type="entry name" value="WH-like_DNA-bd_sf"/>
</dbReference>
<keyword evidence="4" id="KW-0238">DNA-binding</keyword>
<dbReference type="PROSITE" id="PS00622">
    <property type="entry name" value="HTH_LUXR_1"/>
    <property type="match status" value="1"/>
</dbReference>
<evidence type="ECO:0000256" key="2">
    <source>
        <dbReference type="ARBA" id="ARBA00023015"/>
    </source>
</evidence>
<dbReference type="InterPro" id="IPR013249">
    <property type="entry name" value="RNA_pol_sigma70_r4_t2"/>
</dbReference>